<evidence type="ECO:0000256" key="1">
    <source>
        <dbReference type="ARBA" id="ARBA00022679"/>
    </source>
</evidence>
<evidence type="ECO:0000313" key="10">
    <source>
        <dbReference type="WBParaSite" id="TMUE_2000010673.1"/>
    </source>
</evidence>
<dbReference type="InterPro" id="IPR050951">
    <property type="entry name" value="Retrovirus_Pol_polyprotein"/>
</dbReference>
<protein>
    <submittedName>
        <fullName evidence="10">RT_RNaseH domain-containing protein</fullName>
    </submittedName>
</protein>
<dbReference type="PANTHER" id="PTHR37984">
    <property type="entry name" value="PROTEIN CBG26694"/>
    <property type="match status" value="1"/>
</dbReference>
<dbReference type="AlphaFoldDB" id="A0A5S6QU65"/>
<dbReference type="PANTHER" id="PTHR37984:SF5">
    <property type="entry name" value="PROTEIN NYNRIN-LIKE"/>
    <property type="match status" value="1"/>
</dbReference>
<dbReference type="GO" id="GO:0016787">
    <property type="term" value="F:hydrolase activity"/>
    <property type="evidence" value="ECO:0007669"/>
    <property type="project" value="UniProtKB-KW"/>
</dbReference>
<evidence type="ECO:0000256" key="7">
    <source>
        <dbReference type="SAM" id="MobiDB-lite"/>
    </source>
</evidence>
<dbReference type="GO" id="GO:0004519">
    <property type="term" value="F:endonuclease activity"/>
    <property type="evidence" value="ECO:0007669"/>
    <property type="project" value="UniProtKB-KW"/>
</dbReference>
<evidence type="ECO:0000313" key="9">
    <source>
        <dbReference type="Proteomes" id="UP000046395"/>
    </source>
</evidence>
<sequence>MRSSSLSHSPATTCYSEGVRPLNGITTFPMPTEAQIAFQQLKKGIETSAVQAIDESLPFELENDASDAAIGAVLSQLGRPMAFFARTFQPHEKRYAAVEKEAQAIIEAVRHWKHFLTGRHFTTKTDQRSVNFVFDKRHSKKIKNDKMRWKMELCCLDFDIIHLPGRDNIPPDSPIAYWHVTANMVTPAGSTLLKKHVRLSKADPLVEVELLQANPMYAYVRFPDGRESTVSIRHLSPAESPSDQVAEICNHDENPPTADPLEAPNEDNNQSPQPQVPTETDSEAESPSSDPVPTENRVTWRRSTRTRRPPVRLDL</sequence>
<dbReference type="Pfam" id="PF17917">
    <property type="entry name" value="RT_RNaseH"/>
    <property type="match status" value="1"/>
</dbReference>
<evidence type="ECO:0000256" key="4">
    <source>
        <dbReference type="ARBA" id="ARBA00022759"/>
    </source>
</evidence>
<feature type="domain" description="Reverse transcriptase RNase H-like" evidence="8">
    <location>
        <begin position="55"/>
        <end position="153"/>
    </location>
</feature>
<organism evidence="9 10">
    <name type="scientific">Trichuris muris</name>
    <name type="common">Mouse whipworm</name>
    <dbReference type="NCBI Taxonomy" id="70415"/>
    <lineage>
        <taxon>Eukaryota</taxon>
        <taxon>Metazoa</taxon>
        <taxon>Ecdysozoa</taxon>
        <taxon>Nematoda</taxon>
        <taxon>Enoplea</taxon>
        <taxon>Dorylaimia</taxon>
        <taxon>Trichinellida</taxon>
        <taxon>Trichuridae</taxon>
        <taxon>Trichuris</taxon>
    </lineage>
</organism>
<keyword evidence="2" id="KW-0548">Nucleotidyltransferase</keyword>
<dbReference type="CDD" id="cd09274">
    <property type="entry name" value="RNase_HI_RT_Ty3"/>
    <property type="match status" value="1"/>
</dbReference>
<accession>A0A5S6QU65</accession>
<dbReference type="STRING" id="70415.A0A5S6QU65"/>
<feature type="region of interest" description="Disordered" evidence="7">
    <location>
        <begin position="235"/>
        <end position="315"/>
    </location>
</feature>
<keyword evidence="6" id="KW-0695">RNA-directed DNA polymerase</keyword>
<feature type="compositionally biased region" description="Basic residues" evidence="7">
    <location>
        <begin position="299"/>
        <end position="315"/>
    </location>
</feature>
<dbReference type="InterPro" id="IPR043502">
    <property type="entry name" value="DNA/RNA_pol_sf"/>
</dbReference>
<dbReference type="InterPro" id="IPR041373">
    <property type="entry name" value="RT_RNaseH"/>
</dbReference>
<dbReference type="Proteomes" id="UP000046395">
    <property type="component" value="Unassembled WGS sequence"/>
</dbReference>
<proteinExistence type="predicted"/>
<evidence type="ECO:0000256" key="3">
    <source>
        <dbReference type="ARBA" id="ARBA00022722"/>
    </source>
</evidence>
<name>A0A5S6QU65_TRIMR</name>
<evidence type="ECO:0000256" key="2">
    <source>
        <dbReference type="ARBA" id="ARBA00022695"/>
    </source>
</evidence>
<keyword evidence="4" id="KW-0255">Endonuclease</keyword>
<evidence type="ECO:0000256" key="5">
    <source>
        <dbReference type="ARBA" id="ARBA00022801"/>
    </source>
</evidence>
<keyword evidence="5" id="KW-0378">Hydrolase</keyword>
<keyword evidence="3" id="KW-0540">Nuclease</keyword>
<dbReference type="GO" id="GO:0003964">
    <property type="term" value="F:RNA-directed DNA polymerase activity"/>
    <property type="evidence" value="ECO:0007669"/>
    <property type="project" value="UniProtKB-KW"/>
</dbReference>
<evidence type="ECO:0000256" key="6">
    <source>
        <dbReference type="ARBA" id="ARBA00022918"/>
    </source>
</evidence>
<evidence type="ECO:0000259" key="8">
    <source>
        <dbReference type="Pfam" id="PF17917"/>
    </source>
</evidence>
<feature type="compositionally biased region" description="Polar residues" evidence="7">
    <location>
        <begin position="266"/>
        <end position="291"/>
    </location>
</feature>
<dbReference type="SUPFAM" id="SSF56672">
    <property type="entry name" value="DNA/RNA polymerases"/>
    <property type="match status" value="1"/>
</dbReference>
<dbReference type="WBParaSite" id="TMUE_2000010673.1">
    <property type="protein sequence ID" value="TMUE_2000010673.1"/>
    <property type="gene ID" value="WBGene00301054"/>
</dbReference>
<reference evidence="10" key="1">
    <citation type="submission" date="2019-12" db="UniProtKB">
        <authorList>
            <consortium name="WormBaseParasite"/>
        </authorList>
    </citation>
    <scope>IDENTIFICATION</scope>
</reference>
<keyword evidence="9" id="KW-1185">Reference proteome</keyword>
<keyword evidence="1" id="KW-0808">Transferase</keyword>